<dbReference type="PANTHER" id="PTHR47292:SF1">
    <property type="entry name" value="TRANSCRIPTION ELONGATION FACTOR (TFIIS) FAMILY PROTEIN"/>
    <property type="match status" value="1"/>
</dbReference>
<evidence type="ECO:0000256" key="2">
    <source>
        <dbReference type="SAM" id="MobiDB-lite"/>
    </source>
</evidence>
<evidence type="ECO:0000259" key="3">
    <source>
        <dbReference type="PROSITE" id="PS51319"/>
    </source>
</evidence>
<feature type="region of interest" description="Disordered" evidence="2">
    <location>
        <begin position="714"/>
        <end position="780"/>
    </location>
</feature>
<feature type="compositionally biased region" description="Low complexity" evidence="2">
    <location>
        <begin position="714"/>
        <end position="726"/>
    </location>
</feature>
<dbReference type="InterPro" id="IPR017923">
    <property type="entry name" value="TFIIS_N"/>
</dbReference>
<dbReference type="Proteomes" id="UP001642360">
    <property type="component" value="Unassembled WGS sequence"/>
</dbReference>
<comment type="subcellular location">
    <subcellularLocation>
        <location evidence="1">Nucleus</location>
    </subcellularLocation>
</comment>
<dbReference type="AlphaFoldDB" id="A0ABC8U9F8"/>
<feature type="region of interest" description="Disordered" evidence="2">
    <location>
        <begin position="502"/>
        <end position="559"/>
    </location>
</feature>
<dbReference type="Gene3D" id="1.20.930.10">
    <property type="entry name" value="Conserved domain common to transcription factors TFIIS, elongin A, CRSP70"/>
    <property type="match status" value="1"/>
</dbReference>
<feature type="region of interest" description="Disordered" evidence="2">
    <location>
        <begin position="173"/>
        <end position="230"/>
    </location>
</feature>
<feature type="region of interest" description="Disordered" evidence="2">
    <location>
        <begin position="937"/>
        <end position="956"/>
    </location>
</feature>
<reference evidence="4 5" key="1">
    <citation type="submission" date="2024-02" db="EMBL/GenBank/DDBJ databases">
        <authorList>
            <person name="Vignale AGUSTIN F."/>
            <person name="Sosa J E."/>
            <person name="Modenutti C."/>
        </authorList>
    </citation>
    <scope>NUCLEOTIDE SEQUENCE [LARGE SCALE GENOMIC DNA]</scope>
</reference>
<dbReference type="PROSITE" id="PS51319">
    <property type="entry name" value="TFIIS_N"/>
    <property type="match status" value="1"/>
</dbReference>
<feature type="region of interest" description="Disordered" evidence="2">
    <location>
        <begin position="967"/>
        <end position="1025"/>
    </location>
</feature>
<evidence type="ECO:0000256" key="1">
    <source>
        <dbReference type="PROSITE-ProRule" id="PRU00649"/>
    </source>
</evidence>
<gene>
    <name evidence="4" type="ORF">ILEXP_LOCUS48323</name>
</gene>
<feature type="compositionally biased region" description="Low complexity" evidence="2">
    <location>
        <begin position="988"/>
        <end position="997"/>
    </location>
</feature>
<feature type="region of interest" description="Disordered" evidence="2">
    <location>
        <begin position="653"/>
        <end position="680"/>
    </location>
</feature>
<evidence type="ECO:0000313" key="5">
    <source>
        <dbReference type="Proteomes" id="UP001642360"/>
    </source>
</evidence>
<dbReference type="InterPro" id="IPR035441">
    <property type="entry name" value="TFIIS/LEDGF_dom_sf"/>
</dbReference>
<feature type="compositionally biased region" description="Basic residues" evidence="2">
    <location>
        <begin position="758"/>
        <end position="767"/>
    </location>
</feature>
<dbReference type="SUPFAM" id="SSF47676">
    <property type="entry name" value="Conserved domain common to transcription factors TFIIS, elongin A, CRSP70"/>
    <property type="match status" value="1"/>
</dbReference>
<dbReference type="PANTHER" id="PTHR47292">
    <property type="entry name" value="TRANSCRIPTION ELONGATION FACTOR (TFIIS) FAMILY PROTEIN-RELATED"/>
    <property type="match status" value="1"/>
</dbReference>
<feature type="domain" description="TFIIS N-terminal" evidence="3">
    <location>
        <begin position="80"/>
        <end position="153"/>
    </location>
</feature>
<keyword evidence="1" id="KW-0539">Nucleus</keyword>
<sequence length="1025" mass="110411">MTLEDFFTLTEMKDGFTAPARVRELVTVMQKEKDCIVKNVGEASRQWSTVASTVAATENKDCLNLFIQLDGLWFMDRWLSDVQKFGSDTGGGFVEESVIALLQALEKLHIDHEKSVSSGIWMTVKNLLGHCNSRIRDSARALFDNWRQDKDSGAVPQQVENYDEILADETKESANLAGESGHPESSSRDISLSRGSFNEEKHVEPPSEDIMTSTNSDAIQSESVDNEQAHQTLDHSVMSNGPLDPVGSSVMSNPVKETLPIKEECLMNCLEGTTLIQTGISAVPSVGPVERELDIPGLSDCADDAKQMPKIRNSLEKIGSMAISAASGSLDHRSPSQGVDAVNALESLTGPGLEKYIDGRDKDHCLKASPFDSVGVGVHLSVGKSGADDMRSLNNCRSTLAFRTSDQGGKCNIDVLQDSPGNKPKLGKTEDPGIEDDGAVERRVSSSDESEGDLANESDFNTGTMDARNSDLIVRSSDIVLDYGIVDPLEVARQVAIEVEREVEDCREPSCSSSEKMSGGGIQQPDSPDSINGKQCQPIEGPPKEVPSGPDLSAEDSPVNSAVNLDAKPINAIQDTESSQITQAAQEPDANVEKSSCDFDLNQEVCSEDMDCQLNHISTPISIVSASRAAAPSGLPFAPLQFEGTLGWKGSAATSAFRPASPRRNNEGDKTLSAEGSHSSSRQRLDCLDIDLNVAECGDDKTTDLLPGKQIQLLSGLPSGESSLEASPRRSDRLKLDLNRVSDDGDTPSDWRMERQFFHHRNGHHSRSPSSSSSSKQPFLRNIDLNDQPTFLSDSSDHPYFGKSFQNLNAFGELKPDDSAISIFGTRVEVKRKDLISQTLPLPNGRIPEPSMDVNLARSGGVLCMGSTVPNALSPIYGYNALLSGPTMPFSSSTMYGPGCPVTYMVDSRGAPVIPQIVGSPSTLPPAFSPAPYIMSMTGPHGSNGPGPSRPNFDLNSGLMIEVGNRESGGLRQLFNPSQTRSMDEHLGASSQPSSSSGVGGKRKEPDSQWEPYRFNFRNQPPAGR</sequence>
<feature type="compositionally biased region" description="Basic and acidic residues" evidence="2">
    <location>
        <begin position="727"/>
        <end position="757"/>
    </location>
</feature>
<feature type="compositionally biased region" description="Polar residues" evidence="2">
    <location>
        <begin position="210"/>
        <end position="223"/>
    </location>
</feature>
<name>A0ABC8U9F8_9AQUA</name>
<feature type="region of interest" description="Disordered" evidence="2">
    <location>
        <begin position="415"/>
        <end position="465"/>
    </location>
</feature>
<comment type="caution">
    <text evidence="4">The sequence shown here is derived from an EMBL/GenBank/DDBJ whole genome shotgun (WGS) entry which is preliminary data.</text>
</comment>
<protein>
    <recommendedName>
        <fullName evidence="3">TFIIS N-terminal domain-containing protein</fullName>
    </recommendedName>
</protein>
<organism evidence="4 5">
    <name type="scientific">Ilex paraguariensis</name>
    <name type="common">yerba mate</name>
    <dbReference type="NCBI Taxonomy" id="185542"/>
    <lineage>
        <taxon>Eukaryota</taxon>
        <taxon>Viridiplantae</taxon>
        <taxon>Streptophyta</taxon>
        <taxon>Embryophyta</taxon>
        <taxon>Tracheophyta</taxon>
        <taxon>Spermatophyta</taxon>
        <taxon>Magnoliopsida</taxon>
        <taxon>eudicotyledons</taxon>
        <taxon>Gunneridae</taxon>
        <taxon>Pentapetalae</taxon>
        <taxon>asterids</taxon>
        <taxon>campanulids</taxon>
        <taxon>Aquifoliales</taxon>
        <taxon>Aquifoliaceae</taxon>
        <taxon>Ilex</taxon>
    </lineage>
</organism>
<keyword evidence="5" id="KW-1185">Reference proteome</keyword>
<dbReference type="Pfam" id="PF08711">
    <property type="entry name" value="Med26"/>
    <property type="match status" value="1"/>
</dbReference>
<dbReference type="EMBL" id="CAUOFW020007279">
    <property type="protein sequence ID" value="CAK9178403.1"/>
    <property type="molecule type" value="Genomic_DNA"/>
</dbReference>
<proteinExistence type="predicted"/>
<feature type="compositionally biased region" description="Polar residues" evidence="2">
    <location>
        <begin position="524"/>
        <end position="535"/>
    </location>
</feature>
<dbReference type="GO" id="GO:0005634">
    <property type="term" value="C:nucleus"/>
    <property type="evidence" value="ECO:0007669"/>
    <property type="project" value="UniProtKB-SubCell"/>
</dbReference>
<accession>A0ABC8U9F8</accession>
<evidence type="ECO:0000313" key="4">
    <source>
        <dbReference type="EMBL" id="CAK9178403.1"/>
    </source>
</evidence>